<keyword evidence="1" id="KW-0812">Transmembrane</keyword>
<gene>
    <name evidence="2" type="ORF">ATANTOWER_025573</name>
</gene>
<keyword evidence="1" id="KW-0472">Membrane</keyword>
<keyword evidence="3" id="KW-1185">Reference proteome</keyword>
<accession>A0ABU7B8H9</accession>
<evidence type="ECO:0000313" key="3">
    <source>
        <dbReference type="Proteomes" id="UP001345963"/>
    </source>
</evidence>
<dbReference type="Proteomes" id="UP001345963">
    <property type="component" value="Unassembled WGS sequence"/>
</dbReference>
<name>A0ABU7B8H9_9TELE</name>
<comment type="caution">
    <text evidence="2">The sequence shown here is derived from an EMBL/GenBank/DDBJ whole genome shotgun (WGS) entry which is preliminary data.</text>
</comment>
<organism evidence="2 3">
    <name type="scientific">Ataeniobius toweri</name>
    <dbReference type="NCBI Taxonomy" id="208326"/>
    <lineage>
        <taxon>Eukaryota</taxon>
        <taxon>Metazoa</taxon>
        <taxon>Chordata</taxon>
        <taxon>Craniata</taxon>
        <taxon>Vertebrata</taxon>
        <taxon>Euteleostomi</taxon>
        <taxon>Actinopterygii</taxon>
        <taxon>Neopterygii</taxon>
        <taxon>Teleostei</taxon>
        <taxon>Neoteleostei</taxon>
        <taxon>Acanthomorphata</taxon>
        <taxon>Ovalentaria</taxon>
        <taxon>Atherinomorphae</taxon>
        <taxon>Cyprinodontiformes</taxon>
        <taxon>Goodeidae</taxon>
        <taxon>Ataeniobius</taxon>
    </lineage>
</organism>
<protein>
    <submittedName>
        <fullName evidence="2">Uncharacterized protein</fullName>
    </submittedName>
</protein>
<dbReference type="EMBL" id="JAHUTI010045274">
    <property type="protein sequence ID" value="MED6246887.1"/>
    <property type="molecule type" value="Genomic_DNA"/>
</dbReference>
<feature type="transmembrane region" description="Helical" evidence="1">
    <location>
        <begin position="53"/>
        <end position="73"/>
    </location>
</feature>
<reference evidence="2 3" key="1">
    <citation type="submission" date="2021-07" db="EMBL/GenBank/DDBJ databases">
        <authorList>
            <person name="Palmer J.M."/>
        </authorList>
    </citation>
    <scope>NUCLEOTIDE SEQUENCE [LARGE SCALE GENOMIC DNA]</scope>
    <source>
        <strain evidence="2 3">AT_MEX2019</strain>
        <tissue evidence="2">Muscle</tissue>
    </source>
</reference>
<feature type="transmembrane region" description="Helical" evidence="1">
    <location>
        <begin position="12"/>
        <end position="33"/>
    </location>
</feature>
<keyword evidence="1" id="KW-1133">Transmembrane helix</keyword>
<sequence>MAGSALDGCWRACRLVTAAPWGFCSVAAGWFPWGSPLVFSGWGLSVAHISSLSVLGPGWLVCGSSHLLLHIFMEKPCIHKRAHTQTHSCLDSGVNRYTDVLY</sequence>
<evidence type="ECO:0000313" key="2">
    <source>
        <dbReference type="EMBL" id="MED6246887.1"/>
    </source>
</evidence>
<proteinExistence type="predicted"/>
<evidence type="ECO:0000256" key="1">
    <source>
        <dbReference type="SAM" id="Phobius"/>
    </source>
</evidence>